<dbReference type="WBParaSite" id="PS1159_v2.g2310.t1">
    <property type="protein sequence ID" value="PS1159_v2.g2310.t1"/>
    <property type="gene ID" value="PS1159_v2.g2310"/>
</dbReference>
<accession>A0AC35G257</accession>
<evidence type="ECO:0000313" key="2">
    <source>
        <dbReference type="WBParaSite" id="PS1159_v2.g2310.t1"/>
    </source>
</evidence>
<evidence type="ECO:0000313" key="1">
    <source>
        <dbReference type="Proteomes" id="UP000887580"/>
    </source>
</evidence>
<organism evidence="1 2">
    <name type="scientific">Panagrolaimus sp. PS1159</name>
    <dbReference type="NCBI Taxonomy" id="55785"/>
    <lineage>
        <taxon>Eukaryota</taxon>
        <taxon>Metazoa</taxon>
        <taxon>Ecdysozoa</taxon>
        <taxon>Nematoda</taxon>
        <taxon>Chromadorea</taxon>
        <taxon>Rhabditida</taxon>
        <taxon>Tylenchina</taxon>
        <taxon>Panagrolaimomorpha</taxon>
        <taxon>Panagrolaimoidea</taxon>
        <taxon>Panagrolaimidae</taxon>
        <taxon>Panagrolaimus</taxon>
    </lineage>
</organism>
<reference evidence="2" key="1">
    <citation type="submission" date="2022-11" db="UniProtKB">
        <authorList>
            <consortium name="WormBaseParasite"/>
        </authorList>
    </citation>
    <scope>IDENTIFICATION</scope>
</reference>
<sequence>MPPKTAKREKAFEYNPALDLKPGRHECDCQARIHELIRNCLSCGRVVCMQEGSGPCFTCGGLVCTKEQRELIESGTKRGNALMNQLMGGKQIGPNLKNVAENINDAIAYRDKLLIADADSERRTKVNDLESDYLNLESNSYLTPEEREAILERKAELRQMRNNVRKNMIVDFDFVAGKVTEQKECPIEVASDPVLQSILQMSSLRMKDELSQIQSNPNTQTISCDQFTPSYDTSKSKLKKTPKVPGADIVIENIFGENDEAFYADIEQKGYCLAVDQPLASFIVGGVRKHIPVNEDIRFTGPMLIASTTHSLDENVIKDEEIKAKKRFKNATIKFPTEYSTGAILGRVFVEDCYTWKEYSDEFGKNAECFPKDGFVIFVTKPEQLPSPIPHIPPNEFYQINSGLRKTIQHLLDPYFIG</sequence>
<proteinExistence type="predicted"/>
<dbReference type="Proteomes" id="UP000887580">
    <property type="component" value="Unplaced"/>
</dbReference>
<name>A0AC35G257_9BILA</name>
<protein>
    <submittedName>
        <fullName evidence="2">Zinc finger C2HC5-type domain-containing protein</fullName>
    </submittedName>
</protein>